<protein>
    <recommendedName>
        <fullName evidence="5">DNA mismatch repair proteins mutS family domain-containing protein</fullName>
    </recommendedName>
</protein>
<comment type="caution">
    <text evidence="6">The sequence shown here is derived from an EMBL/GenBank/DDBJ whole genome shotgun (WGS) entry which is preliminary data.</text>
</comment>
<dbReference type="SMART" id="SM00534">
    <property type="entry name" value="MUTSac"/>
    <property type="match status" value="1"/>
</dbReference>
<evidence type="ECO:0000313" key="7">
    <source>
        <dbReference type="Proteomes" id="UP000278351"/>
    </source>
</evidence>
<dbReference type="InterPro" id="IPR036187">
    <property type="entry name" value="DNA_mismatch_repair_MutS_sf"/>
</dbReference>
<dbReference type="PANTHER" id="PTHR11361:SF99">
    <property type="entry name" value="DNA MISMATCH REPAIR PROTEIN"/>
    <property type="match status" value="1"/>
</dbReference>
<organism evidence="6 7">
    <name type="scientific">Chitinophaga lutea</name>
    <dbReference type="NCBI Taxonomy" id="2488634"/>
    <lineage>
        <taxon>Bacteria</taxon>
        <taxon>Pseudomonadati</taxon>
        <taxon>Bacteroidota</taxon>
        <taxon>Chitinophagia</taxon>
        <taxon>Chitinophagales</taxon>
        <taxon>Chitinophagaceae</taxon>
        <taxon>Chitinophaga</taxon>
    </lineage>
</organism>
<dbReference type="InterPro" id="IPR027417">
    <property type="entry name" value="P-loop_NTPase"/>
</dbReference>
<keyword evidence="4" id="KW-0812">Transmembrane</keyword>
<reference evidence="6 7" key="1">
    <citation type="submission" date="2018-11" db="EMBL/GenBank/DDBJ databases">
        <title>Chitinophaga lutea sp.nov., isolate from arsenic contaminated soil.</title>
        <authorList>
            <person name="Zong Y."/>
        </authorList>
    </citation>
    <scope>NUCLEOTIDE SEQUENCE [LARGE SCALE GENOMIC DNA]</scope>
    <source>
        <strain evidence="6 7">ZY74</strain>
    </source>
</reference>
<dbReference type="RefSeq" id="WP_123845773.1">
    <property type="nucleotide sequence ID" value="NZ_RPDH01000001.1"/>
</dbReference>
<keyword evidence="7" id="KW-1185">Reference proteome</keyword>
<evidence type="ECO:0000313" key="6">
    <source>
        <dbReference type="EMBL" id="RPE13255.1"/>
    </source>
</evidence>
<dbReference type="InterPro" id="IPR000432">
    <property type="entry name" value="DNA_mismatch_repair_MutS_C"/>
</dbReference>
<dbReference type="OrthoDB" id="9802448at2"/>
<dbReference type="GO" id="GO:0005829">
    <property type="term" value="C:cytosol"/>
    <property type="evidence" value="ECO:0007669"/>
    <property type="project" value="TreeGrafter"/>
</dbReference>
<evidence type="ECO:0000256" key="3">
    <source>
        <dbReference type="ARBA" id="ARBA00023125"/>
    </source>
</evidence>
<keyword evidence="2" id="KW-0067">ATP-binding</keyword>
<feature type="domain" description="DNA mismatch repair proteins mutS family" evidence="5">
    <location>
        <begin position="416"/>
        <end position="587"/>
    </location>
</feature>
<evidence type="ECO:0000256" key="4">
    <source>
        <dbReference type="SAM" id="Phobius"/>
    </source>
</evidence>
<evidence type="ECO:0000256" key="1">
    <source>
        <dbReference type="ARBA" id="ARBA00022741"/>
    </source>
</evidence>
<dbReference type="GO" id="GO:0006298">
    <property type="term" value="P:mismatch repair"/>
    <property type="evidence" value="ECO:0007669"/>
    <property type="project" value="InterPro"/>
</dbReference>
<dbReference type="InterPro" id="IPR045076">
    <property type="entry name" value="MutS"/>
</dbReference>
<keyword evidence="3" id="KW-0238">DNA-binding</keyword>
<dbReference type="Pfam" id="PF00488">
    <property type="entry name" value="MutS_V"/>
    <property type="match status" value="1"/>
</dbReference>
<sequence length="592" mass="66902">MQPATIYQQRIGDFKTRLAQTAARLKSLSMARLACFIVILYFGYQYFSSSFAGVWLLLAAAGVAGFVVSLVYYQRAKDEQAWLEAMLTLNERELKVVTEHVSEFENGEEFINDQHDFSGDLDVFGPSSLFQYLNRTGTRSGKQHLAKSLMEPMQDTAAIRDMQAAVRTLGGQIEFRQNYAAHAQLSKEGPKDVKELGLWLDAPMDFLHRRALAVAVWVLPAFVIAALVYYAISGNYIPMMLLLFVNWGVLLGNVKRVNAQHILLSNKEKLLHKFAALLHLIRQGDWKGAAWLEARQAKAAEADRDLKKLARISNVLDQRLNLLVGLVLNSFILYDLHCMLSLEKWKARHKKDVWDWLEVIAQMETVNSLATFAYNHPAYTYPELRDTPGMTGAAIGHPLIPAAECVVNDGSIGEREQFLIITGSNMSGKSTFLRSVGVNWLLALTGAPVCATRFSCHPVRIMTSMRIKDSIARHTSYFQAELQRLQHIIEVLKSGQQVFIILDEILKGTNSEDKLTGSRELIRNFLRFRCTGMIATHDLELGALEGEYPNQIRNYCFESSLSNGQLHFDYRMRPGIARNKNATFLMKQMEII</sequence>
<dbReference type="GO" id="GO:0030983">
    <property type="term" value="F:mismatched DNA binding"/>
    <property type="evidence" value="ECO:0007669"/>
    <property type="project" value="InterPro"/>
</dbReference>
<accession>A0A3N4Q0X8</accession>
<dbReference type="Gene3D" id="3.40.50.300">
    <property type="entry name" value="P-loop containing nucleotide triphosphate hydrolases"/>
    <property type="match status" value="1"/>
</dbReference>
<dbReference type="SUPFAM" id="SSF52540">
    <property type="entry name" value="P-loop containing nucleoside triphosphate hydrolases"/>
    <property type="match status" value="1"/>
</dbReference>
<dbReference type="AlphaFoldDB" id="A0A3N4Q0X8"/>
<keyword evidence="1" id="KW-0547">Nucleotide-binding</keyword>
<dbReference type="GO" id="GO:0140664">
    <property type="term" value="F:ATP-dependent DNA damage sensor activity"/>
    <property type="evidence" value="ECO:0007669"/>
    <property type="project" value="InterPro"/>
</dbReference>
<dbReference type="GO" id="GO:0005524">
    <property type="term" value="F:ATP binding"/>
    <property type="evidence" value="ECO:0007669"/>
    <property type="project" value="UniProtKB-KW"/>
</dbReference>
<evidence type="ECO:0000256" key="2">
    <source>
        <dbReference type="ARBA" id="ARBA00022840"/>
    </source>
</evidence>
<evidence type="ECO:0000259" key="5">
    <source>
        <dbReference type="SMART" id="SM00534"/>
    </source>
</evidence>
<dbReference type="Proteomes" id="UP000278351">
    <property type="component" value="Unassembled WGS sequence"/>
</dbReference>
<dbReference type="PANTHER" id="PTHR11361">
    <property type="entry name" value="DNA MISMATCH REPAIR PROTEIN MUTS FAMILY MEMBER"/>
    <property type="match status" value="1"/>
</dbReference>
<dbReference type="EMBL" id="RPDH01000001">
    <property type="protein sequence ID" value="RPE13255.1"/>
    <property type="molecule type" value="Genomic_DNA"/>
</dbReference>
<feature type="transmembrane region" description="Helical" evidence="4">
    <location>
        <begin position="211"/>
        <end position="230"/>
    </location>
</feature>
<dbReference type="Gene3D" id="1.10.1420.10">
    <property type="match status" value="1"/>
</dbReference>
<keyword evidence="4" id="KW-1133">Transmembrane helix</keyword>
<name>A0A3N4Q0X8_9BACT</name>
<proteinExistence type="predicted"/>
<keyword evidence="4" id="KW-0472">Membrane</keyword>
<gene>
    <name evidence="6" type="ORF">EGT74_06920</name>
</gene>
<feature type="transmembrane region" description="Helical" evidence="4">
    <location>
        <begin position="53"/>
        <end position="73"/>
    </location>
</feature>
<feature type="transmembrane region" description="Helical" evidence="4">
    <location>
        <begin position="30"/>
        <end position="47"/>
    </location>
</feature>
<dbReference type="SUPFAM" id="SSF48334">
    <property type="entry name" value="DNA repair protein MutS, domain III"/>
    <property type="match status" value="1"/>
</dbReference>